<gene>
    <name evidence="2" type="ORF">HX876_25515</name>
</gene>
<evidence type="ECO:0000259" key="1">
    <source>
        <dbReference type="SMART" id="SM00507"/>
    </source>
</evidence>
<dbReference type="GO" id="GO:0004519">
    <property type="term" value="F:endonuclease activity"/>
    <property type="evidence" value="ECO:0007669"/>
    <property type="project" value="UniProtKB-KW"/>
</dbReference>
<dbReference type="Pfam" id="PF01844">
    <property type="entry name" value="HNH"/>
    <property type="match status" value="1"/>
</dbReference>
<keyword evidence="2" id="KW-0255">Endonuclease</keyword>
<dbReference type="RefSeq" id="WP_177063193.1">
    <property type="nucleotide sequence ID" value="NZ_JACAPB010000001.1"/>
</dbReference>
<protein>
    <submittedName>
        <fullName evidence="2">HNH endonuclease</fullName>
    </submittedName>
</protein>
<dbReference type="InterPro" id="IPR003615">
    <property type="entry name" value="HNH_nuc"/>
</dbReference>
<comment type="caution">
    <text evidence="2">The sequence shown here is derived from an EMBL/GenBank/DDBJ whole genome shotgun (WGS) entry which is preliminary data.</text>
</comment>
<dbReference type="Proteomes" id="UP000520592">
    <property type="component" value="Unassembled WGS sequence"/>
</dbReference>
<dbReference type="InterPro" id="IPR002711">
    <property type="entry name" value="HNH"/>
</dbReference>
<dbReference type="AlphaFoldDB" id="A0A7Y8CLM1"/>
<keyword evidence="2" id="KW-0378">Hydrolase</keyword>
<reference evidence="2 3" key="1">
    <citation type="submission" date="2020-04" db="EMBL/GenBank/DDBJ databases">
        <title>Molecular characterization of pseudomonads from Agaricus bisporus reveal novel blotch 2 pathogens in Western Europe.</title>
        <authorList>
            <person name="Taparia T."/>
            <person name="Krijger M."/>
            <person name="Haynes E."/>
            <person name="Elpinstone J.G."/>
            <person name="Noble R."/>
            <person name="Van Der Wolf J."/>
        </authorList>
    </citation>
    <scope>NUCLEOTIDE SEQUENCE [LARGE SCALE GENOMIC DNA]</scope>
    <source>
        <strain evidence="2 3">IPO3737</strain>
    </source>
</reference>
<dbReference type="CDD" id="cd00085">
    <property type="entry name" value="HNHc"/>
    <property type="match status" value="1"/>
</dbReference>
<feature type="domain" description="HNH nuclease" evidence="1">
    <location>
        <begin position="61"/>
        <end position="121"/>
    </location>
</feature>
<dbReference type="GO" id="GO:0003676">
    <property type="term" value="F:nucleic acid binding"/>
    <property type="evidence" value="ECO:0007669"/>
    <property type="project" value="InterPro"/>
</dbReference>
<evidence type="ECO:0000313" key="2">
    <source>
        <dbReference type="EMBL" id="NWC35733.1"/>
    </source>
</evidence>
<dbReference type="SMART" id="SM00507">
    <property type="entry name" value="HNHc"/>
    <property type="match status" value="1"/>
</dbReference>
<organism evidence="2 3">
    <name type="scientific">Pseudomonas gingeri</name>
    <dbReference type="NCBI Taxonomy" id="117681"/>
    <lineage>
        <taxon>Bacteria</taxon>
        <taxon>Pseudomonadati</taxon>
        <taxon>Pseudomonadota</taxon>
        <taxon>Gammaproteobacteria</taxon>
        <taxon>Pseudomonadales</taxon>
        <taxon>Pseudomonadaceae</taxon>
        <taxon>Pseudomonas</taxon>
    </lineage>
</organism>
<sequence>MRNEITFQAASDELITRYGFAGHTASAYLNGYAHLRSGTPMKATINNAGLRLMPGYDRNPDVVVQVLLRAQGICEACAKPAPFRRSSNGTPYLEVHHIVQLAHGGDDSVDNAQALCPNCHREMHFGVQA</sequence>
<evidence type="ECO:0000313" key="3">
    <source>
        <dbReference type="Proteomes" id="UP000520592"/>
    </source>
</evidence>
<dbReference type="EMBL" id="JACAQD010000035">
    <property type="protein sequence ID" value="NWC35733.1"/>
    <property type="molecule type" value="Genomic_DNA"/>
</dbReference>
<name>A0A7Y8CLM1_9PSED</name>
<keyword evidence="2" id="KW-0540">Nuclease</keyword>
<proteinExistence type="predicted"/>
<dbReference type="GO" id="GO:0008270">
    <property type="term" value="F:zinc ion binding"/>
    <property type="evidence" value="ECO:0007669"/>
    <property type="project" value="InterPro"/>
</dbReference>
<accession>A0A7Y8CLM1</accession>
<dbReference type="Gene3D" id="1.10.30.50">
    <property type="match status" value="1"/>
</dbReference>